<dbReference type="Proteomes" id="UP000015104">
    <property type="component" value="Unassembled WGS sequence"/>
</dbReference>
<reference evidence="2" key="2">
    <citation type="submission" date="2015-06" db="UniProtKB">
        <authorList>
            <consortium name="EnsemblMetazoa"/>
        </authorList>
    </citation>
    <scope>IDENTIFICATION</scope>
</reference>
<organism evidence="2 3">
    <name type="scientific">Tetranychus urticae</name>
    <name type="common">Two-spotted spider mite</name>
    <dbReference type="NCBI Taxonomy" id="32264"/>
    <lineage>
        <taxon>Eukaryota</taxon>
        <taxon>Metazoa</taxon>
        <taxon>Ecdysozoa</taxon>
        <taxon>Arthropoda</taxon>
        <taxon>Chelicerata</taxon>
        <taxon>Arachnida</taxon>
        <taxon>Acari</taxon>
        <taxon>Acariformes</taxon>
        <taxon>Trombidiformes</taxon>
        <taxon>Prostigmata</taxon>
        <taxon>Eleutherengona</taxon>
        <taxon>Raphignathae</taxon>
        <taxon>Tetranychoidea</taxon>
        <taxon>Tetranychidae</taxon>
        <taxon>Tetranychus</taxon>
    </lineage>
</organism>
<dbReference type="EnsemblMetazoa" id="tetur03g05610.1">
    <property type="protein sequence ID" value="tetur03g05610.1"/>
    <property type="gene ID" value="tetur03g05610"/>
</dbReference>
<keyword evidence="3" id="KW-1185">Reference proteome</keyword>
<evidence type="ECO:0000313" key="3">
    <source>
        <dbReference type="Proteomes" id="UP000015104"/>
    </source>
</evidence>
<dbReference type="AlphaFoldDB" id="T1JZX4"/>
<proteinExistence type="predicted"/>
<reference evidence="3" key="1">
    <citation type="submission" date="2011-08" db="EMBL/GenBank/DDBJ databases">
        <authorList>
            <person name="Rombauts S."/>
        </authorList>
    </citation>
    <scope>NUCLEOTIDE SEQUENCE</scope>
    <source>
        <strain evidence="3">London</strain>
    </source>
</reference>
<accession>T1JZX4</accession>
<feature type="region of interest" description="Disordered" evidence="1">
    <location>
        <begin position="16"/>
        <end position="46"/>
    </location>
</feature>
<protein>
    <submittedName>
        <fullName evidence="2">Uncharacterized protein</fullName>
    </submittedName>
</protein>
<sequence length="46" mass="5183">MTVFLNKARVTFVFHGPGSPYDDEERSQPCNGKGSWLTRDKPIGSR</sequence>
<evidence type="ECO:0000256" key="1">
    <source>
        <dbReference type="SAM" id="MobiDB-lite"/>
    </source>
</evidence>
<name>T1JZX4_TETUR</name>
<dbReference type="EMBL" id="CAEY01001129">
    <property type="status" value="NOT_ANNOTATED_CDS"/>
    <property type="molecule type" value="Genomic_DNA"/>
</dbReference>
<dbReference type="HOGENOM" id="CLU_3191927_0_0_1"/>
<evidence type="ECO:0000313" key="2">
    <source>
        <dbReference type="EnsemblMetazoa" id="tetur03g05610.1"/>
    </source>
</evidence>